<keyword evidence="1" id="KW-0812">Transmembrane</keyword>
<keyword evidence="1" id="KW-0472">Membrane</keyword>
<name>A0A0E9WK66_ANGAN</name>
<keyword evidence="1" id="KW-1133">Transmembrane helix</keyword>
<evidence type="ECO:0000256" key="1">
    <source>
        <dbReference type="SAM" id="Phobius"/>
    </source>
</evidence>
<sequence length="83" mass="9274">MFSVSVCNFSFFSLLSEASASRSSFSSFSSAFFHFLCILDRFFLFSLKVMNFFLGATASASFLTSTSFILRHRRVFSTSGLTS</sequence>
<reference evidence="2" key="1">
    <citation type="submission" date="2014-11" db="EMBL/GenBank/DDBJ databases">
        <authorList>
            <person name="Amaro Gonzalez C."/>
        </authorList>
    </citation>
    <scope>NUCLEOTIDE SEQUENCE</scope>
</reference>
<protein>
    <submittedName>
        <fullName evidence="2">Uncharacterized protein</fullName>
    </submittedName>
</protein>
<dbReference type="AlphaFoldDB" id="A0A0E9WK66"/>
<accession>A0A0E9WK66</accession>
<dbReference type="EMBL" id="GBXM01017876">
    <property type="protein sequence ID" value="JAH90701.1"/>
    <property type="molecule type" value="Transcribed_RNA"/>
</dbReference>
<feature type="transmembrane region" description="Helical" evidence="1">
    <location>
        <begin position="49"/>
        <end position="70"/>
    </location>
</feature>
<proteinExistence type="predicted"/>
<reference evidence="2" key="2">
    <citation type="journal article" date="2015" name="Fish Shellfish Immunol.">
        <title>Early steps in the European eel (Anguilla anguilla)-Vibrio vulnificus interaction in the gills: Role of the RtxA13 toxin.</title>
        <authorList>
            <person name="Callol A."/>
            <person name="Pajuelo D."/>
            <person name="Ebbesson L."/>
            <person name="Teles M."/>
            <person name="MacKenzie S."/>
            <person name="Amaro C."/>
        </authorList>
    </citation>
    <scope>NUCLEOTIDE SEQUENCE</scope>
</reference>
<evidence type="ECO:0000313" key="2">
    <source>
        <dbReference type="EMBL" id="JAH90701.1"/>
    </source>
</evidence>
<organism evidence="2">
    <name type="scientific">Anguilla anguilla</name>
    <name type="common">European freshwater eel</name>
    <name type="synonym">Muraena anguilla</name>
    <dbReference type="NCBI Taxonomy" id="7936"/>
    <lineage>
        <taxon>Eukaryota</taxon>
        <taxon>Metazoa</taxon>
        <taxon>Chordata</taxon>
        <taxon>Craniata</taxon>
        <taxon>Vertebrata</taxon>
        <taxon>Euteleostomi</taxon>
        <taxon>Actinopterygii</taxon>
        <taxon>Neopterygii</taxon>
        <taxon>Teleostei</taxon>
        <taxon>Anguilliformes</taxon>
        <taxon>Anguillidae</taxon>
        <taxon>Anguilla</taxon>
    </lineage>
</organism>